<name>A0ABW0HZU1_9BACL</name>
<organism evidence="9 10">
    <name type="scientific">Cohnella soli</name>
    <dbReference type="NCBI Taxonomy" id="425005"/>
    <lineage>
        <taxon>Bacteria</taxon>
        <taxon>Bacillati</taxon>
        <taxon>Bacillota</taxon>
        <taxon>Bacilli</taxon>
        <taxon>Bacillales</taxon>
        <taxon>Paenibacillaceae</taxon>
        <taxon>Cohnella</taxon>
    </lineage>
</organism>
<dbReference type="Gene3D" id="1.10.3720.10">
    <property type="entry name" value="MetI-like"/>
    <property type="match status" value="1"/>
</dbReference>
<keyword evidence="5 7" id="KW-1133">Transmembrane helix</keyword>
<feature type="transmembrane region" description="Helical" evidence="7">
    <location>
        <begin position="79"/>
        <end position="100"/>
    </location>
</feature>
<comment type="subcellular location">
    <subcellularLocation>
        <location evidence="1 7">Cell membrane</location>
        <topology evidence="1 7">Multi-pass membrane protein</topology>
    </subcellularLocation>
</comment>
<feature type="transmembrane region" description="Helical" evidence="7">
    <location>
        <begin position="12"/>
        <end position="32"/>
    </location>
</feature>
<evidence type="ECO:0000256" key="6">
    <source>
        <dbReference type="ARBA" id="ARBA00023136"/>
    </source>
</evidence>
<keyword evidence="2 7" id="KW-0813">Transport</keyword>
<comment type="caution">
    <text evidence="9">The sequence shown here is derived from an EMBL/GenBank/DDBJ whole genome shotgun (WGS) entry which is preliminary data.</text>
</comment>
<dbReference type="Pfam" id="PF00528">
    <property type="entry name" value="BPD_transp_1"/>
    <property type="match status" value="1"/>
</dbReference>
<proteinExistence type="inferred from homology"/>
<evidence type="ECO:0000313" key="9">
    <source>
        <dbReference type="EMBL" id="MFC5405830.1"/>
    </source>
</evidence>
<feature type="transmembrane region" description="Helical" evidence="7">
    <location>
        <begin position="112"/>
        <end position="137"/>
    </location>
</feature>
<evidence type="ECO:0000256" key="4">
    <source>
        <dbReference type="ARBA" id="ARBA00022692"/>
    </source>
</evidence>
<reference evidence="10" key="1">
    <citation type="journal article" date="2019" name="Int. J. Syst. Evol. Microbiol.">
        <title>The Global Catalogue of Microorganisms (GCM) 10K type strain sequencing project: providing services to taxonomists for standard genome sequencing and annotation.</title>
        <authorList>
            <consortium name="The Broad Institute Genomics Platform"/>
            <consortium name="The Broad Institute Genome Sequencing Center for Infectious Disease"/>
            <person name="Wu L."/>
            <person name="Ma J."/>
        </authorList>
    </citation>
    <scope>NUCLEOTIDE SEQUENCE [LARGE SCALE GENOMIC DNA]</scope>
    <source>
        <strain evidence="10">CGMCC 1.18575</strain>
    </source>
</reference>
<dbReference type="SUPFAM" id="SSF161098">
    <property type="entry name" value="MetI-like"/>
    <property type="match status" value="1"/>
</dbReference>
<evidence type="ECO:0000259" key="8">
    <source>
        <dbReference type="PROSITE" id="PS50928"/>
    </source>
</evidence>
<protein>
    <submittedName>
        <fullName evidence="9">Carbohydrate ABC transporter permease</fullName>
    </submittedName>
</protein>
<keyword evidence="10" id="KW-1185">Reference proteome</keyword>
<sequence>MPGQKTAGNYTFHTINILFLSVMSLLCLFPLIHILAISFSSSSAAASGMVTFWPVNFTWDSYSFILEKPEFLRSMKVTLVRVVLAVSLSMVLTIITAYPLSKDKGTLKFRTGYVWFFVFTMLFSGGLIPSYMIIKYIGILDSIWALVLPSALPVFHVILLLNFFRGLPKELEESAFIDGASYWQSLWQIFLPISLPALATVCLFTIVGVWNSWFDGLILMNSPEKYPLATYLFTIIQGIDLSKINGSDYRNLAEISERTAKAAQIFLGALPILAVYPFLQKYFVKGIVLGSVKG</sequence>
<accession>A0ABW0HZU1</accession>
<dbReference type="PANTHER" id="PTHR43744:SF9">
    <property type="entry name" value="POLYGALACTURONAN_RHAMNOGALACTURONAN TRANSPORT SYSTEM PERMEASE PROTEIN YTCP"/>
    <property type="match status" value="1"/>
</dbReference>
<keyword evidence="6 7" id="KW-0472">Membrane</keyword>
<keyword evidence="3" id="KW-1003">Cell membrane</keyword>
<dbReference type="EMBL" id="JBHSMI010000052">
    <property type="protein sequence ID" value="MFC5405830.1"/>
    <property type="molecule type" value="Genomic_DNA"/>
</dbReference>
<comment type="similarity">
    <text evidence="7">Belongs to the binding-protein-dependent transport system permease family.</text>
</comment>
<feature type="transmembrane region" description="Helical" evidence="7">
    <location>
        <begin position="185"/>
        <end position="210"/>
    </location>
</feature>
<evidence type="ECO:0000256" key="5">
    <source>
        <dbReference type="ARBA" id="ARBA00022989"/>
    </source>
</evidence>
<evidence type="ECO:0000256" key="1">
    <source>
        <dbReference type="ARBA" id="ARBA00004651"/>
    </source>
</evidence>
<dbReference type="RefSeq" id="WP_378137474.1">
    <property type="nucleotide sequence ID" value="NZ_JBHSMI010000052.1"/>
</dbReference>
<evidence type="ECO:0000313" key="10">
    <source>
        <dbReference type="Proteomes" id="UP001596113"/>
    </source>
</evidence>
<feature type="transmembrane region" description="Helical" evidence="7">
    <location>
        <begin position="262"/>
        <end position="279"/>
    </location>
</feature>
<gene>
    <name evidence="9" type="ORF">ACFPOF_24070</name>
</gene>
<dbReference type="PANTHER" id="PTHR43744">
    <property type="entry name" value="ABC TRANSPORTER PERMEASE PROTEIN MG189-RELATED-RELATED"/>
    <property type="match status" value="1"/>
</dbReference>
<feature type="transmembrane region" description="Helical" evidence="7">
    <location>
        <begin position="143"/>
        <end position="164"/>
    </location>
</feature>
<dbReference type="PROSITE" id="PS50928">
    <property type="entry name" value="ABC_TM1"/>
    <property type="match status" value="1"/>
</dbReference>
<dbReference type="InterPro" id="IPR000515">
    <property type="entry name" value="MetI-like"/>
</dbReference>
<evidence type="ECO:0000256" key="2">
    <source>
        <dbReference type="ARBA" id="ARBA00022448"/>
    </source>
</evidence>
<feature type="transmembrane region" description="Helical" evidence="7">
    <location>
        <begin position="39"/>
        <end position="59"/>
    </location>
</feature>
<keyword evidence="4 7" id="KW-0812">Transmembrane</keyword>
<feature type="domain" description="ABC transmembrane type-1" evidence="8">
    <location>
        <begin position="75"/>
        <end position="276"/>
    </location>
</feature>
<dbReference type="CDD" id="cd06261">
    <property type="entry name" value="TM_PBP2"/>
    <property type="match status" value="1"/>
</dbReference>
<dbReference type="InterPro" id="IPR035906">
    <property type="entry name" value="MetI-like_sf"/>
</dbReference>
<evidence type="ECO:0000256" key="7">
    <source>
        <dbReference type="RuleBase" id="RU363032"/>
    </source>
</evidence>
<evidence type="ECO:0000256" key="3">
    <source>
        <dbReference type="ARBA" id="ARBA00022475"/>
    </source>
</evidence>
<dbReference type="Proteomes" id="UP001596113">
    <property type="component" value="Unassembled WGS sequence"/>
</dbReference>